<organism evidence="1 2">
    <name type="scientific">Paenibacillus xylanivorans</name>
    <dbReference type="NCBI Taxonomy" id="1705561"/>
    <lineage>
        <taxon>Bacteria</taxon>
        <taxon>Bacillati</taxon>
        <taxon>Bacillota</taxon>
        <taxon>Bacilli</taxon>
        <taxon>Bacillales</taxon>
        <taxon>Paenibacillaceae</taxon>
        <taxon>Paenibacillus</taxon>
    </lineage>
</organism>
<gene>
    <name evidence="1" type="ORF">AMS66_07785</name>
</gene>
<dbReference type="Proteomes" id="UP000037688">
    <property type="component" value="Unassembled WGS sequence"/>
</dbReference>
<dbReference type="PATRIC" id="fig|1705561.3.peg.1386"/>
<name>A0A0N0C551_9BACL</name>
<evidence type="ECO:0000313" key="1">
    <source>
        <dbReference type="EMBL" id="KOY16775.1"/>
    </source>
</evidence>
<dbReference type="AlphaFoldDB" id="A0A0N0C551"/>
<keyword evidence="2" id="KW-1185">Reference proteome</keyword>
<comment type="caution">
    <text evidence="1">The sequence shown here is derived from an EMBL/GenBank/DDBJ whole genome shotgun (WGS) entry which is preliminary data.</text>
</comment>
<proteinExistence type="predicted"/>
<reference evidence="1 2" key="1">
    <citation type="submission" date="2015-08" db="EMBL/GenBank/DDBJ databases">
        <title>Draft genome sequence of cellulolytic and xylanolytic Paenibacillus sp. A59, isolated from a decaying forest soil from Patagonia, Argentina.</title>
        <authorList>
            <person name="Ghio S."/>
            <person name="Caceres A.M."/>
            <person name="Talia P."/>
            <person name="Grasso D."/>
            <person name="Campos E."/>
        </authorList>
    </citation>
    <scope>NUCLEOTIDE SEQUENCE [LARGE SCALE GENOMIC DNA]</scope>
    <source>
        <strain evidence="1 2">A59</strain>
    </source>
</reference>
<evidence type="ECO:0000313" key="2">
    <source>
        <dbReference type="Proteomes" id="UP000037688"/>
    </source>
</evidence>
<accession>A0A0N0C551</accession>
<protein>
    <submittedName>
        <fullName evidence="1">Uncharacterized protein</fullName>
    </submittedName>
</protein>
<sequence length="61" mass="7526">MEKQKEQTIHVIETIERSMMAQSAKSRLRHRRKRSPFINFNHLILVNQQVWYEMVVFLRNK</sequence>
<dbReference type="EMBL" id="LITU01000050">
    <property type="protein sequence ID" value="KOY16775.1"/>
    <property type="molecule type" value="Genomic_DNA"/>
</dbReference>